<organism evidence="3 4">
    <name type="scientific">Methylophilus luteus</name>
    <dbReference type="NCBI Taxonomy" id="640108"/>
    <lineage>
        <taxon>Bacteria</taxon>
        <taxon>Pseudomonadati</taxon>
        <taxon>Pseudomonadota</taxon>
        <taxon>Betaproteobacteria</taxon>
        <taxon>Nitrosomonadales</taxon>
        <taxon>Methylophilaceae</taxon>
        <taxon>Methylophilus</taxon>
    </lineage>
</organism>
<sequence length="237" mass="26451">MASLHHHQWNHRSHWLMMAALLLCLSLLAALTQQPAQAAFGIANPRHEQSMLWPLLPGESINSLAAKLYPQSPVLQQRFVQQSLTFSRSRGILLTADQRVASAQLIAVPNAQALHTVTHRIKKADEADPQMFATQGLVMSLQMRQVESSGSIFSSLGWPSIQVPAWMKLNHVSFATNRLGVVAQMQANLQSNIRAMRHLSVRDWLQQQHLVMIVSSGLLLLVLLVVWGLQKRREATG</sequence>
<evidence type="ECO:0000256" key="1">
    <source>
        <dbReference type="SAM" id="Phobius"/>
    </source>
</evidence>
<keyword evidence="2" id="KW-0732">Signal</keyword>
<reference evidence="4" key="1">
    <citation type="journal article" date="2019" name="Int. J. Syst. Evol. Microbiol.">
        <title>The Global Catalogue of Microorganisms (GCM) 10K type strain sequencing project: providing services to taxonomists for standard genome sequencing and annotation.</title>
        <authorList>
            <consortium name="The Broad Institute Genomics Platform"/>
            <consortium name="The Broad Institute Genome Sequencing Center for Infectious Disease"/>
            <person name="Wu L."/>
            <person name="Ma J."/>
        </authorList>
    </citation>
    <scope>NUCLEOTIDE SEQUENCE [LARGE SCALE GENOMIC DNA]</scope>
    <source>
        <strain evidence="4">CCUG 58412</strain>
    </source>
</reference>
<dbReference type="Proteomes" id="UP001597128">
    <property type="component" value="Unassembled WGS sequence"/>
</dbReference>
<accession>A0ABW3FCK4</accession>
<dbReference type="EMBL" id="JBHTKB010000003">
    <property type="protein sequence ID" value="MFD0914531.1"/>
    <property type="molecule type" value="Genomic_DNA"/>
</dbReference>
<evidence type="ECO:0000256" key="2">
    <source>
        <dbReference type="SAM" id="SignalP"/>
    </source>
</evidence>
<comment type="caution">
    <text evidence="3">The sequence shown here is derived from an EMBL/GenBank/DDBJ whole genome shotgun (WGS) entry which is preliminary data.</text>
</comment>
<protein>
    <submittedName>
        <fullName evidence="3">Uncharacterized protein</fullName>
    </submittedName>
</protein>
<evidence type="ECO:0000313" key="3">
    <source>
        <dbReference type="EMBL" id="MFD0914531.1"/>
    </source>
</evidence>
<gene>
    <name evidence="3" type="ORF">ACFQ1Z_13295</name>
</gene>
<feature type="signal peptide" evidence="2">
    <location>
        <begin position="1"/>
        <end position="38"/>
    </location>
</feature>
<keyword evidence="1" id="KW-0812">Transmembrane</keyword>
<proteinExistence type="predicted"/>
<feature type="chain" id="PRO_5046675625" evidence="2">
    <location>
        <begin position="39"/>
        <end position="237"/>
    </location>
</feature>
<keyword evidence="4" id="KW-1185">Reference proteome</keyword>
<keyword evidence="1" id="KW-1133">Transmembrane helix</keyword>
<evidence type="ECO:0000313" key="4">
    <source>
        <dbReference type="Proteomes" id="UP001597128"/>
    </source>
</evidence>
<dbReference type="RefSeq" id="WP_379058461.1">
    <property type="nucleotide sequence ID" value="NZ_JBHTKB010000003.1"/>
</dbReference>
<keyword evidence="1" id="KW-0472">Membrane</keyword>
<feature type="transmembrane region" description="Helical" evidence="1">
    <location>
        <begin position="210"/>
        <end position="229"/>
    </location>
</feature>
<name>A0ABW3FCK4_9PROT</name>